<proteinExistence type="predicted"/>
<keyword evidence="1" id="KW-0560">Oxidoreductase</keyword>
<keyword evidence="4" id="KW-1185">Reference proteome</keyword>
<gene>
    <name evidence="3" type="ORF">CLUMA_CG010770</name>
</gene>
<dbReference type="OrthoDB" id="1470350at2759"/>
<dbReference type="GO" id="GO:0020037">
    <property type="term" value="F:heme binding"/>
    <property type="evidence" value="ECO:0007669"/>
    <property type="project" value="InterPro"/>
</dbReference>
<accession>A0A1J1ICV0</accession>
<feature type="compositionally biased region" description="Basic residues" evidence="2">
    <location>
        <begin position="15"/>
        <end position="27"/>
    </location>
</feature>
<feature type="region of interest" description="Disordered" evidence="2">
    <location>
        <begin position="1"/>
        <end position="28"/>
    </location>
</feature>
<dbReference type="AlphaFoldDB" id="A0A1J1ICV0"/>
<dbReference type="GO" id="GO:0016705">
    <property type="term" value="F:oxidoreductase activity, acting on paired donors, with incorporation or reduction of molecular oxygen"/>
    <property type="evidence" value="ECO:0007669"/>
    <property type="project" value="InterPro"/>
</dbReference>
<dbReference type="Proteomes" id="UP000183832">
    <property type="component" value="Unassembled WGS sequence"/>
</dbReference>
<evidence type="ECO:0000256" key="1">
    <source>
        <dbReference type="ARBA" id="ARBA00023033"/>
    </source>
</evidence>
<sequence>MKTTLNEEAYNERRWNKKHKPASRRNLTKQSSYKLHAHIIMLRSCSLNHNKRPIKVDTFSIHTLNVVAVCERVLKCKRGVKVSVDVLKRLDKNSNASVVDVLPQPPGPIPLPIIGNLALLGQYKNPFEGFTALGKIYGEVYSLTLGTTRCKEDSRNLLKR</sequence>
<dbReference type="SUPFAM" id="SSF48264">
    <property type="entry name" value="Cytochrome P450"/>
    <property type="match status" value="1"/>
</dbReference>
<dbReference type="EMBL" id="CVRI01000047">
    <property type="protein sequence ID" value="CRK97380.1"/>
    <property type="molecule type" value="Genomic_DNA"/>
</dbReference>
<evidence type="ECO:0000313" key="4">
    <source>
        <dbReference type="Proteomes" id="UP000183832"/>
    </source>
</evidence>
<keyword evidence="1" id="KW-0503">Monooxygenase</keyword>
<dbReference type="STRING" id="568069.A0A1J1ICV0"/>
<organism evidence="3 4">
    <name type="scientific">Clunio marinus</name>
    <dbReference type="NCBI Taxonomy" id="568069"/>
    <lineage>
        <taxon>Eukaryota</taxon>
        <taxon>Metazoa</taxon>
        <taxon>Ecdysozoa</taxon>
        <taxon>Arthropoda</taxon>
        <taxon>Hexapoda</taxon>
        <taxon>Insecta</taxon>
        <taxon>Pterygota</taxon>
        <taxon>Neoptera</taxon>
        <taxon>Endopterygota</taxon>
        <taxon>Diptera</taxon>
        <taxon>Nematocera</taxon>
        <taxon>Chironomoidea</taxon>
        <taxon>Chironomidae</taxon>
        <taxon>Clunio</taxon>
    </lineage>
</organism>
<reference evidence="3 4" key="1">
    <citation type="submission" date="2015-04" db="EMBL/GenBank/DDBJ databases">
        <authorList>
            <person name="Syromyatnikov M.Y."/>
            <person name="Popov V.N."/>
        </authorList>
    </citation>
    <scope>NUCLEOTIDE SEQUENCE [LARGE SCALE GENOMIC DNA]</scope>
</reference>
<evidence type="ECO:0000313" key="3">
    <source>
        <dbReference type="EMBL" id="CRK97380.1"/>
    </source>
</evidence>
<dbReference type="GO" id="GO:0004497">
    <property type="term" value="F:monooxygenase activity"/>
    <property type="evidence" value="ECO:0007669"/>
    <property type="project" value="UniProtKB-KW"/>
</dbReference>
<evidence type="ECO:0000256" key="2">
    <source>
        <dbReference type="SAM" id="MobiDB-lite"/>
    </source>
</evidence>
<dbReference type="InterPro" id="IPR036396">
    <property type="entry name" value="Cyt_P450_sf"/>
</dbReference>
<name>A0A1J1ICV0_9DIPT</name>
<dbReference type="GO" id="GO:0005506">
    <property type="term" value="F:iron ion binding"/>
    <property type="evidence" value="ECO:0007669"/>
    <property type="project" value="InterPro"/>
</dbReference>
<dbReference type="Gene3D" id="1.10.630.10">
    <property type="entry name" value="Cytochrome P450"/>
    <property type="match status" value="1"/>
</dbReference>
<protein>
    <submittedName>
        <fullName evidence="3">CLUMA_CG010770, isoform A</fullName>
    </submittedName>
</protein>